<comment type="similarity">
    <text evidence="3">Belongs to the PMEI family.</text>
</comment>
<dbReference type="Gramene" id="SIN_1019338.t">
    <property type="protein sequence ID" value="SIN_1019338.t.cds1"/>
    <property type="gene ID" value="SIN_1019338"/>
</dbReference>
<proteinExistence type="inferred from homology"/>
<evidence type="ECO:0000313" key="6">
    <source>
        <dbReference type="Proteomes" id="UP000504604"/>
    </source>
</evidence>
<dbReference type="Proteomes" id="UP000504604">
    <property type="component" value="Linkage group LG14"/>
</dbReference>
<reference evidence="7" key="1">
    <citation type="submission" date="2025-08" db="UniProtKB">
        <authorList>
            <consortium name="RefSeq"/>
        </authorList>
    </citation>
    <scope>IDENTIFICATION</scope>
</reference>
<dbReference type="SUPFAM" id="SSF101148">
    <property type="entry name" value="Plant invertase/pectin methylesterase inhibitor"/>
    <property type="match status" value="1"/>
</dbReference>
<dbReference type="GO" id="GO:0004857">
    <property type="term" value="F:enzyme inhibitor activity"/>
    <property type="evidence" value="ECO:0007669"/>
    <property type="project" value="InterPro"/>
</dbReference>
<dbReference type="GeneID" id="105176854"/>
<gene>
    <name evidence="7" type="primary">LOC105176854</name>
</gene>
<organism evidence="6 7">
    <name type="scientific">Sesamum indicum</name>
    <name type="common">Oriental sesame</name>
    <name type="synonym">Sesamum orientale</name>
    <dbReference type="NCBI Taxonomy" id="4182"/>
    <lineage>
        <taxon>Eukaryota</taxon>
        <taxon>Viridiplantae</taxon>
        <taxon>Streptophyta</taxon>
        <taxon>Embryophyta</taxon>
        <taxon>Tracheophyta</taxon>
        <taxon>Spermatophyta</taxon>
        <taxon>Magnoliopsida</taxon>
        <taxon>eudicotyledons</taxon>
        <taxon>Gunneridae</taxon>
        <taxon>Pentapetalae</taxon>
        <taxon>asterids</taxon>
        <taxon>lamiids</taxon>
        <taxon>Lamiales</taxon>
        <taxon>Pedaliaceae</taxon>
        <taxon>Sesamum</taxon>
    </lineage>
</organism>
<evidence type="ECO:0000256" key="3">
    <source>
        <dbReference type="ARBA" id="ARBA00038471"/>
    </source>
</evidence>
<keyword evidence="1 4" id="KW-0732">Signal</keyword>
<dbReference type="SMART" id="SM00856">
    <property type="entry name" value="PMEI"/>
    <property type="match status" value="1"/>
</dbReference>
<evidence type="ECO:0000259" key="5">
    <source>
        <dbReference type="SMART" id="SM00856"/>
    </source>
</evidence>
<dbReference type="InterPro" id="IPR052421">
    <property type="entry name" value="PCW_Enzyme_Inhibitor"/>
</dbReference>
<protein>
    <submittedName>
        <fullName evidence="7">Pectinesterase inhibitor-like</fullName>
    </submittedName>
</protein>
<evidence type="ECO:0000313" key="7">
    <source>
        <dbReference type="RefSeq" id="XP_011098091.1"/>
    </source>
</evidence>
<dbReference type="InterPro" id="IPR035513">
    <property type="entry name" value="Invertase/methylesterase_inhib"/>
</dbReference>
<evidence type="ECO:0000256" key="4">
    <source>
        <dbReference type="SAM" id="SignalP"/>
    </source>
</evidence>
<dbReference type="PANTHER" id="PTHR36710">
    <property type="entry name" value="PECTINESTERASE INHIBITOR-LIKE"/>
    <property type="match status" value="1"/>
</dbReference>
<accession>A0A6I9UTC7</accession>
<dbReference type="InParanoid" id="A0A6I9UTC7"/>
<dbReference type="OrthoDB" id="905146at2759"/>
<sequence length="164" mass="17704">MGSLLPGFVLLLLLSLSQAHDVIDDVCSKSENPSLCTSILRSDPQCSGAQIHKLYEIFVKKAVLSTQAALEVAKSYSSGADKAKCDVCAKSYTNAINSLNSCQHLINTNDRASITTLRTRLTTVKTDVATCDNQFGESQPFMLKAASRSCQEVISVLLAISNRM</sequence>
<dbReference type="InterPro" id="IPR006501">
    <property type="entry name" value="Pectinesterase_inhib_dom"/>
</dbReference>
<dbReference type="NCBIfam" id="TIGR01614">
    <property type="entry name" value="PME_inhib"/>
    <property type="match status" value="1"/>
</dbReference>
<keyword evidence="6" id="KW-1185">Reference proteome</keyword>
<keyword evidence="2" id="KW-1015">Disulfide bond</keyword>
<evidence type="ECO:0000256" key="1">
    <source>
        <dbReference type="ARBA" id="ARBA00022729"/>
    </source>
</evidence>
<name>A0A6I9UTC7_SESIN</name>
<feature type="signal peptide" evidence="4">
    <location>
        <begin position="1"/>
        <end position="19"/>
    </location>
</feature>
<feature type="chain" id="PRO_5027042479" evidence="4">
    <location>
        <begin position="20"/>
        <end position="164"/>
    </location>
</feature>
<dbReference type="PANTHER" id="PTHR36710:SF18">
    <property type="entry name" value="PECTINESTERASE INHIBITOR 5-RELATED"/>
    <property type="match status" value="1"/>
</dbReference>
<dbReference type="RefSeq" id="XP_011098091.1">
    <property type="nucleotide sequence ID" value="XM_011099789.2"/>
</dbReference>
<evidence type="ECO:0000256" key="2">
    <source>
        <dbReference type="ARBA" id="ARBA00023157"/>
    </source>
</evidence>
<dbReference type="Gene3D" id="1.20.140.40">
    <property type="entry name" value="Invertase/pectin methylesterase inhibitor family protein"/>
    <property type="match status" value="1"/>
</dbReference>
<dbReference type="KEGG" id="sind:105176854"/>
<feature type="domain" description="Pectinesterase inhibitor" evidence="5">
    <location>
        <begin position="18"/>
        <end position="160"/>
    </location>
</feature>
<dbReference type="AlphaFoldDB" id="A0A6I9UTC7"/>
<dbReference type="Pfam" id="PF04043">
    <property type="entry name" value="PMEI"/>
    <property type="match status" value="1"/>
</dbReference>